<reference evidence="2 3" key="1">
    <citation type="submission" date="2019-03" db="EMBL/GenBank/DDBJ databases">
        <title>Genomic Encyclopedia of Archaeal and Bacterial Type Strains, Phase II (KMG-II): from individual species to whole genera.</title>
        <authorList>
            <person name="Goeker M."/>
        </authorList>
    </citation>
    <scope>NUCLEOTIDE SEQUENCE [LARGE SCALE GENOMIC DNA]</scope>
    <source>
        <strain evidence="2 3">DSM 24323</strain>
    </source>
</reference>
<protein>
    <recommendedName>
        <fullName evidence="4">TadE-like protein</fullName>
    </recommendedName>
</protein>
<dbReference type="EMBL" id="SOAW01000001">
    <property type="protein sequence ID" value="TDT34225.1"/>
    <property type="molecule type" value="Genomic_DNA"/>
</dbReference>
<keyword evidence="3" id="KW-1185">Reference proteome</keyword>
<proteinExistence type="predicted"/>
<organism evidence="2 3">
    <name type="scientific">Naumannella halotolerans</name>
    <dbReference type="NCBI Taxonomy" id="993414"/>
    <lineage>
        <taxon>Bacteria</taxon>
        <taxon>Bacillati</taxon>
        <taxon>Actinomycetota</taxon>
        <taxon>Actinomycetes</taxon>
        <taxon>Propionibacteriales</taxon>
        <taxon>Propionibacteriaceae</taxon>
        <taxon>Naumannella</taxon>
    </lineage>
</organism>
<gene>
    <name evidence="2" type="ORF">CLV29_1881</name>
</gene>
<dbReference type="RefSeq" id="WP_133754629.1">
    <property type="nucleotide sequence ID" value="NZ_CP171129.1"/>
</dbReference>
<keyword evidence="1" id="KW-0472">Membrane</keyword>
<accession>A0A4R7JA36</accession>
<name>A0A4R7JA36_9ACTN</name>
<evidence type="ECO:0000313" key="3">
    <source>
        <dbReference type="Proteomes" id="UP000295371"/>
    </source>
</evidence>
<comment type="caution">
    <text evidence="2">The sequence shown here is derived from an EMBL/GenBank/DDBJ whole genome shotgun (WGS) entry which is preliminary data.</text>
</comment>
<feature type="transmembrane region" description="Helical" evidence="1">
    <location>
        <begin position="21"/>
        <end position="42"/>
    </location>
</feature>
<evidence type="ECO:0000256" key="1">
    <source>
        <dbReference type="SAM" id="Phobius"/>
    </source>
</evidence>
<keyword evidence="1" id="KW-0812">Transmembrane</keyword>
<evidence type="ECO:0008006" key="4">
    <source>
        <dbReference type="Google" id="ProtNLM"/>
    </source>
</evidence>
<dbReference type="Proteomes" id="UP000295371">
    <property type="component" value="Unassembled WGS sequence"/>
</dbReference>
<evidence type="ECO:0000313" key="2">
    <source>
        <dbReference type="EMBL" id="TDT34225.1"/>
    </source>
</evidence>
<dbReference type="AlphaFoldDB" id="A0A4R7JA36"/>
<sequence length="150" mass="15403">MTGTRLVPRSKRRRTQRGFALSTEAVILLPVLVALLAMVVVWSRYALATTAVEASAGSAARAASLAGSAAIARADATSVAQANLASSGLRCEGVTVVVDTSGFAVPAGQPAQVRVSVACRLRTADLGLPLGTVIVEQQGAAALDRYRGRE</sequence>
<keyword evidence="1" id="KW-1133">Transmembrane helix</keyword>
<dbReference type="OrthoDB" id="3732760at2"/>